<comment type="caution">
    <text evidence="5">The sequence shown here is derived from an EMBL/GenBank/DDBJ whole genome shotgun (WGS) entry which is preliminary data.</text>
</comment>
<feature type="domain" description="Fe/B12 periplasmic-binding" evidence="4">
    <location>
        <begin position="163"/>
        <end position="328"/>
    </location>
</feature>
<gene>
    <name evidence="5" type="ORF">NDI56_17570</name>
</gene>
<proteinExistence type="predicted"/>
<evidence type="ECO:0000256" key="3">
    <source>
        <dbReference type="ARBA" id="ARBA00022729"/>
    </source>
</evidence>
<evidence type="ECO:0000313" key="6">
    <source>
        <dbReference type="Proteomes" id="UP001259659"/>
    </source>
</evidence>
<reference evidence="5 6" key="1">
    <citation type="submission" date="2022-06" db="EMBL/GenBank/DDBJ databases">
        <title>Haloarcula sp. a new haloarchaeum isolate from saline soil.</title>
        <authorList>
            <person name="Strakova D."/>
            <person name="Galisteo C."/>
            <person name="Sanchez-Porro C."/>
            <person name="Ventosa A."/>
        </authorList>
    </citation>
    <scope>NUCLEOTIDE SEQUENCE [LARGE SCALE GENOMIC DNA]</scope>
    <source>
        <strain evidence="5 6">S1CR25-12</strain>
    </source>
</reference>
<dbReference type="PANTHER" id="PTHR30532:SF1">
    <property type="entry name" value="IRON(3+)-HYDROXAMATE-BINDING PROTEIN FHUD"/>
    <property type="match status" value="1"/>
</dbReference>
<dbReference type="PROSITE" id="PS51318">
    <property type="entry name" value="TAT"/>
    <property type="match status" value="1"/>
</dbReference>
<evidence type="ECO:0000256" key="1">
    <source>
        <dbReference type="ARBA" id="ARBA00004196"/>
    </source>
</evidence>
<dbReference type="Pfam" id="PF01497">
    <property type="entry name" value="Peripla_BP_2"/>
    <property type="match status" value="1"/>
</dbReference>
<keyword evidence="2" id="KW-0813">Transport</keyword>
<sequence length="377" mass="42105">MTDERTPPTRRDTLRYGGAVTAGLGLAGCSDVADQSATPTGTGAYSATIEPVGTVEFDSVPETWLAMTAGWADMGIALGQDPPAGLTTTSRYHTHHYEDIPGVSVDRSDILQLYDAGIDKELFYEQNVDLHVFDPNFLTNRVENLGRADIDELAEKVAPFFGNTVFSRNYGWHDGYRYYTMYEAFEKLADVFQEQARYEAFASLHEAVRTDLQNRLPPVDDCPSVATVMVVSEEPEVFYPFRIEQGTGWKQWRDLGVSDAFEESDVETFTAARASIGYEKLLDVDPDYLMLYGYESLSATEFQQTFLSFFEDHDVASELTAVQNGNVHRAGGFYQGPIINLSLTERAASQLYADEFGGEQLYDRERVADIVTGTFDR</sequence>
<keyword evidence="6" id="KW-1185">Reference proteome</keyword>
<name>A0ABU2FG27_9EURY</name>
<dbReference type="RefSeq" id="WP_310921022.1">
    <property type="nucleotide sequence ID" value="NZ_JAMQON010000005.1"/>
</dbReference>
<dbReference type="InterPro" id="IPR006311">
    <property type="entry name" value="TAT_signal"/>
</dbReference>
<dbReference type="Gene3D" id="3.40.50.1980">
    <property type="entry name" value="Nitrogenase molybdenum iron protein domain"/>
    <property type="match status" value="1"/>
</dbReference>
<evidence type="ECO:0000256" key="2">
    <source>
        <dbReference type="ARBA" id="ARBA00022448"/>
    </source>
</evidence>
<dbReference type="PANTHER" id="PTHR30532">
    <property type="entry name" value="IRON III DICITRATE-BINDING PERIPLASMIC PROTEIN"/>
    <property type="match status" value="1"/>
</dbReference>
<comment type="subcellular location">
    <subcellularLocation>
        <location evidence="1">Cell envelope</location>
    </subcellularLocation>
</comment>
<dbReference type="InterPro" id="IPR002491">
    <property type="entry name" value="ABC_transptr_periplasmic_BD"/>
</dbReference>
<dbReference type="EMBL" id="JAMQON010000005">
    <property type="protein sequence ID" value="MDS0261212.1"/>
    <property type="molecule type" value="Genomic_DNA"/>
</dbReference>
<evidence type="ECO:0000313" key="5">
    <source>
        <dbReference type="EMBL" id="MDS0261212.1"/>
    </source>
</evidence>
<dbReference type="InterPro" id="IPR051313">
    <property type="entry name" value="Bact_iron-sidero_bind"/>
</dbReference>
<dbReference type="SUPFAM" id="SSF53807">
    <property type="entry name" value="Helical backbone' metal receptor"/>
    <property type="match status" value="1"/>
</dbReference>
<dbReference type="PROSITE" id="PS51257">
    <property type="entry name" value="PROKAR_LIPOPROTEIN"/>
    <property type="match status" value="1"/>
</dbReference>
<keyword evidence="3" id="KW-0732">Signal</keyword>
<protein>
    <submittedName>
        <fullName evidence="5">ABC transporter substrate-binding protein</fullName>
    </submittedName>
</protein>
<dbReference type="Proteomes" id="UP001259659">
    <property type="component" value="Unassembled WGS sequence"/>
</dbReference>
<accession>A0ABU2FG27</accession>
<organism evidence="5 6">
    <name type="scientific">Haloarcula saliterrae</name>
    <dbReference type="NCBI Taxonomy" id="2950534"/>
    <lineage>
        <taxon>Archaea</taxon>
        <taxon>Methanobacteriati</taxon>
        <taxon>Methanobacteriota</taxon>
        <taxon>Stenosarchaea group</taxon>
        <taxon>Halobacteria</taxon>
        <taxon>Halobacteriales</taxon>
        <taxon>Haloarculaceae</taxon>
        <taxon>Haloarcula</taxon>
    </lineage>
</organism>
<evidence type="ECO:0000259" key="4">
    <source>
        <dbReference type="Pfam" id="PF01497"/>
    </source>
</evidence>